<reference evidence="6" key="2">
    <citation type="submission" date="2025-09" db="UniProtKB">
        <authorList>
            <consortium name="Ensembl"/>
        </authorList>
    </citation>
    <scope>IDENTIFICATION</scope>
</reference>
<evidence type="ECO:0000256" key="2">
    <source>
        <dbReference type="ARBA" id="ARBA00046053"/>
    </source>
</evidence>
<name>A0A667IFC7_LYNCA</name>
<evidence type="ECO:0000256" key="4">
    <source>
        <dbReference type="PROSITE-ProRule" id="PRU01133"/>
    </source>
</evidence>
<comment type="similarity">
    <text evidence="4">Belongs to the TCTP family.</text>
</comment>
<reference evidence="6" key="1">
    <citation type="submission" date="2025-08" db="UniProtKB">
        <authorList>
            <consortium name="Ensembl"/>
        </authorList>
    </citation>
    <scope>IDENTIFICATION</scope>
</reference>
<evidence type="ECO:0000256" key="1">
    <source>
        <dbReference type="ARBA" id="ARBA00040832"/>
    </source>
</evidence>
<dbReference type="PROSITE" id="PS51797">
    <property type="entry name" value="TCTP_3"/>
    <property type="match status" value="1"/>
</dbReference>
<dbReference type="InterPro" id="IPR011323">
    <property type="entry name" value="Mss4/transl-control_tumour"/>
</dbReference>
<organism evidence="6 7">
    <name type="scientific">Lynx canadensis</name>
    <name type="common">Canada lynx</name>
    <name type="synonym">Felis canadensis</name>
    <dbReference type="NCBI Taxonomy" id="61383"/>
    <lineage>
        <taxon>Eukaryota</taxon>
        <taxon>Metazoa</taxon>
        <taxon>Chordata</taxon>
        <taxon>Craniata</taxon>
        <taxon>Vertebrata</taxon>
        <taxon>Euteleostomi</taxon>
        <taxon>Mammalia</taxon>
        <taxon>Eutheria</taxon>
        <taxon>Laurasiatheria</taxon>
        <taxon>Carnivora</taxon>
        <taxon>Feliformia</taxon>
        <taxon>Felidae</taxon>
        <taxon>Felinae</taxon>
        <taxon>Lynx</taxon>
    </lineage>
</organism>
<dbReference type="PANTHER" id="PTHR11991">
    <property type="entry name" value="TRANSLATIONALLY CONTROLLED TUMOR PROTEIN-RELATED"/>
    <property type="match status" value="1"/>
</dbReference>
<evidence type="ECO:0000313" key="7">
    <source>
        <dbReference type="Proteomes" id="UP000472241"/>
    </source>
</evidence>
<dbReference type="InterPro" id="IPR018105">
    <property type="entry name" value="Translational_control_tumour_p"/>
</dbReference>
<dbReference type="PANTHER" id="PTHR11991:SF0">
    <property type="entry name" value="TRANSLATIONALLY-CONTROLLED TUMOR PROTEIN"/>
    <property type="match status" value="1"/>
</dbReference>
<sequence length="127" mass="14327">MVSRTEGNIDGLLIGESASTEGLVCKSTKSTVITCIDNVMIHHWQETSFTKEACEKYIKDYMKLIKVKPFMAGASEQIKKILANFKNYQSFIGENMNPYVMVALLDYREDGVTSCMYDFLSGNILKC</sequence>
<dbReference type="GO" id="GO:0005509">
    <property type="term" value="F:calcium ion binding"/>
    <property type="evidence" value="ECO:0007669"/>
    <property type="project" value="TreeGrafter"/>
</dbReference>
<protein>
    <recommendedName>
        <fullName evidence="1">Translationally-controlled tumor protein</fullName>
    </recommendedName>
</protein>
<feature type="domain" description="TCTP" evidence="5">
    <location>
        <begin position="1"/>
        <end position="127"/>
    </location>
</feature>
<dbReference type="InterPro" id="IPR011057">
    <property type="entry name" value="Mss4-like_sf"/>
</dbReference>
<dbReference type="InterPro" id="IPR034737">
    <property type="entry name" value="TCTP"/>
</dbReference>
<keyword evidence="7" id="KW-1185">Reference proteome</keyword>
<proteinExistence type="inferred from homology"/>
<comment type="function">
    <text evidence="2">Involved in calcium binding and microtubule stabilization. Acts as a negative regulator of TSC22D1-mediated apoptosis, via interaction with and destabilization of TSC22D1 protein.</text>
</comment>
<evidence type="ECO:0000259" key="5">
    <source>
        <dbReference type="PROSITE" id="PS51797"/>
    </source>
</evidence>
<evidence type="ECO:0000256" key="3">
    <source>
        <dbReference type="ARBA" id="ARBA00047116"/>
    </source>
</evidence>
<dbReference type="Gene3D" id="2.170.150.10">
    <property type="entry name" value="Metal Binding Protein, Guanine Nucleotide Exchange Factor, Chain A"/>
    <property type="match status" value="1"/>
</dbReference>
<comment type="subunit">
    <text evidence="3">Homodimer. Interacts with STEAP3. Interacts with TSC22D1; interaction results in the destabilization of TSC22D1 protein.</text>
</comment>
<evidence type="ECO:0000313" key="6">
    <source>
        <dbReference type="Ensembl" id="ENSLCNP00005032600.1"/>
    </source>
</evidence>
<dbReference type="Pfam" id="PF00838">
    <property type="entry name" value="TCTP"/>
    <property type="match status" value="1"/>
</dbReference>
<dbReference type="SUPFAM" id="SSF51316">
    <property type="entry name" value="Mss4-like"/>
    <property type="match status" value="1"/>
</dbReference>
<dbReference type="GO" id="GO:0005737">
    <property type="term" value="C:cytoplasm"/>
    <property type="evidence" value="ECO:0007669"/>
    <property type="project" value="TreeGrafter"/>
</dbReference>
<dbReference type="Ensembl" id="ENSLCNT00005036392.1">
    <property type="protein sequence ID" value="ENSLCNP00005032600.1"/>
    <property type="gene ID" value="ENSLCNG00005021201.1"/>
</dbReference>
<accession>A0A667IFC7</accession>
<dbReference type="Proteomes" id="UP000472241">
    <property type="component" value="Unplaced"/>
</dbReference>
<dbReference type="AlphaFoldDB" id="A0A667IFC7"/>